<dbReference type="EMBL" id="CAADFI010000006">
    <property type="protein sequence ID" value="VFJ89792.1"/>
    <property type="molecule type" value="Genomic_DNA"/>
</dbReference>
<evidence type="ECO:0000313" key="2">
    <source>
        <dbReference type="EMBL" id="VFJ89792.1"/>
    </source>
</evidence>
<proteinExistence type="predicted"/>
<sequence length="211" mass="23030">MRYQILIICLIAVITQWLTGCGSVKVKEWEEYRGLQIDRIASGAASISNTTFVVPLRFSGTEEKITTQVTTEDISGLRNTIQKNGVLVGGLTYLILSPIVLPIDILTGFSSVEHESGRKTTEKTINRAGPIPDSIRFSTHLVIRDGYADHIVYNKRATVISENGALRLQIGREFPPCVTYELTIKSFATSGFKGSAPGGPLRATKRGDIGC</sequence>
<reference evidence="1" key="1">
    <citation type="submission" date="2019-02" db="EMBL/GenBank/DDBJ databases">
        <authorList>
            <person name="Gruber-Vodicka R. H."/>
            <person name="Seah K. B. B."/>
        </authorList>
    </citation>
    <scope>NUCLEOTIDE SEQUENCE</scope>
    <source>
        <strain evidence="3">BECK_SA2B12</strain>
        <strain evidence="1">BECK_SA2B15</strain>
        <strain evidence="2">BECK_SA2B20</strain>
    </source>
</reference>
<organism evidence="1">
    <name type="scientific">Candidatus Kentrum eta</name>
    <dbReference type="NCBI Taxonomy" id="2126337"/>
    <lineage>
        <taxon>Bacteria</taxon>
        <taxon>Pseudomonadati</taxon>
        <taxon>Pseudomonadota</taxon>
        <taxon>Gammaproteobacteria</taxon>
        <taxon>Candidatus Kentrum</taxon>
    </lineage>
</organism>
<dbReference type="EMBL" id="CAADFJ010000011">
    <property type="protein sequence ID" value="VFJ97158.1"/>
    <property type="molecule type" value="Genomic_DNA"/>
</dbReference>
<name>A0A450UA36_9GAMM</name>
<dbReference type="EMBL" id="CAADFG010000012">
    <property type="protein sequence ID" value="VFJ88924.1"/>
    <property type="molecule type" value="Genomic_DNA"/>
</dbReference>
<evidence type="ECO:0000313" key="1">
    <source>
        <dbReference type="EMBL" id="VFJ88924.1"/>
    </source>
</evidence>
<evidence type="ECO:0000313" key="3">
    <source>
        <dbReference type="EMBL" id="VFJ97158.1"/>
    </source>
</evidence>
<accession>A0A450UA36</accession>
<protein>
    <submittedName>
        <fullName evidence="1">Uncharacterized protein</fullName>
    </submittedName>
</protein>
<dbReference type="AlphaFoldDB" id="A0A450UA36"/>
<gene>
    <name evidence="1" type="ORF">BECKH772A_GA0070896_1001210</name>
    <name evidence="2" type="ORF">BECKH772B_GA0070898_1000648</name>
    <name evidence="3" type="ORF">BECKH772C_GA0070978_1001110</name>
</gene>
<dbReference type="PROSITE" id="PS51257">
    <property type="entry name" value="PROKAR_LIPOPROTEIN"/>
    <property type="match status" value="1"/>
</dbReference>